<evidence type="ECO:0000256" key="2">
    <source>
        <dbReference type="SAM" id="MobiDB-lite"/>
    </source>
</evidence>
<feature type="region of interest" description="Disordered" evidence="2">
    <location>
        <begin position="3228"/>
        <end position="3247"/>
    </location>
</feature>
<reference evidence="4 5" key="1">
    <citation type="submission" date="2024-04" db="EMBL/GenBank/DDBJ databases">
        <title>Marinobacter sp. SBY-1.</title>
        <authorList>
            <person name="Pan C."/>
        </authorList>
    </citation>
    <scope>NUCLEOTIDE SEQUENCE [LARGE SCALE GENOMIC DNA]</scope>
    <source>
        <strain evidence="4 5">SBY-1</strain>
    </source>
</reference>
<keyword evidence="1" id="KW-0732">Signal</keyword>
<dbReference type="PANTHER" id="PTHR31513:SF2">
    <property type="entry name" value="MRAZ"/>
    <property type="match status" value="1"/>
</dbReference>
<gene>
    <name evidence="4" type="ORF">AAGT77_14445</name>
</gene>
<keyword evidence="5" id="KW-1185">Reference proteome</keyword>
<dbReference type="InterPro" id="IPR032812">
    <property type="entry name" value="SbsA_Ig"/>
</dbReference>
<sequence length="4657" mass="489214">MITENRTVEADDLSLENLDLVIDGATLTINGAHRFESLKLINGATLTHSVESDGKLDLLIEGVLFVDSGSSINVNAKGKPRPASVHNYVGGSYGGRGGFYSSNQSVEEFGSFTSPADYGVGGSSGRGGGAIKLTAKELKLEGVIQADGWTATSNGGAGSGGSVWLRVETLSGGGSISANGGSARSTGNYGSGGGGGRVAMYFEQSEGFDLGKVTATGGVGGYASESAGAGTVYLVDESGGSRQLRLIGQDRTGRTTVIPGEPDGLSNVRVRNTQVEFLSGDIAAGGELTVDNGRLFLRSNHTFGSLALVNNAVLTHPIEVEERLDVTVTGVASIDDTSSIDLNSRGQAKPASQHNYVGGSYGGRGGFYGSNESVEEFGSFTSPADYGVGGSSGRGGGAIKLTAKELKLEGIIQADGWTATSNGGAGSGGSVWLRVETLSGGGSISANGGSARSTGNYGSGGGGGRVAMYFEQSEGFDLGKVTATGGVGGYASESAGAGTVYLVDESGGSRQLRLIGQDRTGRTTVIPGEPDGLSNVRVRNTQVEFLSGDIAAGGELTVDNGRLFLRSNHTFGSLALVNNAVLTHPIEVEERLDVTVTGVASIDDTSSIDLNSRGQAKPASQHNYVGGSYGGRGGFYGSNESVEEFGSFTSPADYGVGGSSGRGGGAIKLTAKELKLEGIIQADGWTATSNGGAGSGGSVWLRVETLSGGGSISANGGSARSTGNYGSGGGGGRVAVHYLSKTEFDSSTVTASGGAGGYNSNPGSDGTIYWGQSQLPTRIVSANPGNGEIVRRQIASFEVQFLTDIDASTFTTEDIVLNGPGGAIPISAIESADNRHFQIQLATLLTETGLYSLRIGPAIKGNTGLPMDQNDNGIGGEAVADQFVAEFLLQIADVVVDDDLVISESDPSYRDKVIVVENGTLTVDGSYEFKAVHLHSGTRLTGVQAGQASDNKAVWQFESLIVDEGALIDVSGLGLPPSEDVGLSSAGSYGGSGAFVSGGKTNHTFGNEFEPDEFGIGGRGARDDLISHGGGVLKLLVGDFQLNGDVRANGGAATADTAGASGGSIWIVADTLDGLGKISADGSYGALAGINGGGGRISLTYREIGSFNPDEQLSAAGGESIANGSGSIYVHQSYDSTRVRKIHLRPITADASGRIMVEFSEELNRETFTTDDITLTNGSGVEVPVFEVGKVDEHLYWVQSHETLPNDHYQIRIAPNISSTSGIEMDQDRDGIAGESEDDVFVYDFEIFAADHVVTETSQVTPGDPAFHNQRILVDGGTLKLDGAYEFESLRVAHGGQVIANQMPDTDSGRISLTLSNELIVDEGSRISLTGAGYEPAEDQPVYVGGSHGGTGGAYSNYEPLAGYGDAREPETLGQGGRYSNASRWSRGGGALRIQAVSTNISGSVEAHGGQGSHNSTPGGAGGSVWLSTQTLVLGENGRIGANGGYSRYTGTGGGGRVALYFDTHSGRSLDEALAVHTGSGSSAQWKGSAGTVYWQDTHTGRSVLRADNKGNRDGSWLELDGLPEGLDELYLIGGRVRLTAESVPDVFVIDNAEVELTVPEVPSLVARNGSAVTIAADQVDYLESDNSTITQATGLVVGEQQLLNGSIWQQNGQELTVTGRYNIQQSDFVQDGVWNRPEGNDSLTVSGYRLTLFGHHTFNRLEVGSNGVIDTRTYDANLARTGSLSLEVNELIVAESGALSATGAGYEPAEDQPVYVGGSHGGTGGAYSNNEPLAGYGDAREPETLGQGGRYSNASRWSRGGGALRIQAVSTNISGSVEAHGGQGSHNSTPGGAGGSVWLSTQTLVLGENGRIGANGGYSRYTGTGGGGRVALYFDTHSGRSLDEALAVHTGSGSSAQWKGSAGTVYWQDTHTGRSVLRADNKGNRDGSWLELDGLPEGLDELYLIGGRVRLTAESVPDVFVIDNAEVELTVPEVPSLVARNGSAVTIAADQVDYLESDNSTITQATGLVVGEQQLLNGSIWQQNGQELTVTGRYNIQQSDFVQDGVWNRPEGNDSLTVSGYRLTLFGHHTFNRLEVGSNGVIDTRTYDANLARTGSLSLEVNELIVAESGALSATGAGYEPAEDQPVYVGGSHGGTGGAYSNNEPLAGYGDAREPETLGQGGRYSNASRWSRGGGALRIQAVSTNISGSVEAHGGQGSHNSTPGGAGGSVWLSTQTLVLGENGRIGANGGYSRYTGTGGGGRVAIYYATSLSESIEDFVTVNPGTGSSSAYRGEPGTIVIEQQQSPTAVRGVSLNQINGTALAGFDIWFSNEIDSESFTTDDVSIVSEQGVVSVEEIIRLDPVTYHVALSQPLEDGSFELSVGPDIMSIDGYGMDQNENGITGEGDDIYEFTFIIDTRPPSPVQLTSHQLGNDYELDTRRVDLAGVRDEATSIWINGSMRVSMGTGPWQVTGLALQEGDNEIVLIAVDEANNHSEWVGITVNVDSIAPTKTSQSPSSHTNESPAVISVGANDDGSGLALAGTSINVQRGGVSIAGSLSLEGDTFIFKPAGQLLEGSYSVNSRLADQRGNVSGTYGGSFVLDFTAPERPEIQPYPETTSNNSFMFQGTKEAETNLLLNGEAQGISMSSTSWSQEVGLSPGENTFTFQLRDRAGNVSEPAIAVINFDDTAPGPVIPVVDEQGDGYTVRLDWSTYDEIANGGDIRHYRVYVQTSPFNEVQGLTPYAYVPSGIRLLEIGNLQRKMPVYVAVVAEDTSNLMLLQVPSVEVTPVDVEPPQNISQLTVTSSATELMLRWLAPEDLDDDLAGYRIHVQKAATSESHELDAASVTVDGGQVVFELTGLEPATSYPLIVTSYDEEGNESEGVANPGVTLLPNPASLTADPYSGKVDLAWEAALPGDLVKHYRVYASASDFTSVNGMVPKATVSSGTHSASVAGLSNGSPYYFAVTAVNLSGGEDMRVDTVEATPTDDAEGPEVVRITYFDGEHEYELTDGATLTKNGSIRVYAEDPSGLSRLELEANGKGLGSDFTANPAFELPWNLTGIDDGLYQLTGMVYDTLNNSSGISVSVEVALEPPLPPEITSPGMGVVTNQPEIVVQGQSVPTADIKVMINGSEHSETFSANSQGRFSANVPLVDGENTITVKAAYSNRGAYGPDSSSVTVVLDRTAPDAPQGLAAISKPLGQIALSWSSVENAAGYHIYREQSAFTDIRQATRITSTPIRNTSHQDLPVDDGDYFYRVVSVNELGTESKPSQSARATSDSTAPQALEIRYTPKGNHDPESGRTGPGQVDIEVTFSEPLKTTPYLAFTVSGGMPMVAELRRSYSDETLYTGAFTIKDTSVSGTAMAVLSAHDEVGNRGTDVLEGKTLIVDTQGPEVASLQLNPSAPIKNEPDDSGLGQEVEVVMALADDLPSGEQPKLIPFIANGVAEQPIAEYGSGVTLTLDGSSRPGAPVYAGRFRLPLTAGQDDNGNPTAEQIGFYYSARDDLGNEVNNIKGDPRFQVYQGDLPPLETPVGLTARALPKGKVELTWSAVEGASGYRLYRQAPAETELKEIVELNYPEQMLFIDGNTAQLEDGRYDYAIASLRSRNGEISESGLSSKVEVNVDGTAPDAPENLSLELNGAGVVARWQPPASEAQDGLLRYNLYRLDLPEGTVPGTLEGYTPLQNGIPDIIALDSRPSATEHLYLVTAVDPAGNESLPSNSEYLNVDLLPVRDLRISLEDQGRPALFWDHAKASAVSFDVFEVSEGGVRKLNDAALDYRNFEDLDYNGGSPTSGAPLDRMYRVVAVDPNNVSSVGHDLLLPALSVSLVTGDSGNAIDRGVMNQVMFRVANAGVTQVVQARLKVTVMDGSAPRSHWSERFSVTAGGYTDVPVVIGGYDDLPTLAAMDLQLVMEPKAGQKVTIQQNEEVTVGQSALVASLETEEFVRGATGKVRLTLENPSDVETELLMATSNGKKDSTEVRLVLKDENGNTLSSQAIRQVTGDVVSLNNGDTIARIPANSSYRSMAFEVAVPSTAPDNVRVHLEIDRFRYHTGRDTFVAIQGTRASSAVSLEETPYYGELTEISPPKVFVGETVLISGQAIDRESQVALANVPLTLVLTSRGFERTFPVYSGADGSFAYSFTPGASESGAYRVSILHPDMVERPEHGEFTVEGAGVTPTQARITIPRNYEYGLDVRVRAGHATELSNVRLEHVPATDAEGQPLPAPQGVEFDLGLAQKIGANKSAYLKLKLRGDATAADNGTLRFHIVADNRDQPLDTLTVDYYLTEAKPVLLPKPSLVNTGVGLGSSQQENITLSNTGLESAANVQVNLVDEHGQPAPNWFKLLSPASVGSLAVDDQTDIRVAVSPGTHIQPGDYFFKVRVEGDNASSVEIPVLVAATNADTGSVFFHTTDIYTATLDENMEPIPGLGNVKIKLQNTQVLSEVFELTTDGNGYGELADIPAGRYSYRASAFDHESVSGHLWVKPGVTTQEQLFLMNKLINVEFSVTEITLQDRYDIVLKATYETNVPVPVVLFEPMSVNLPMLEKGEVFQGEFTITNHGLIEAYNVKANLPEGDDYARFDYLVEIPDNIQPGQVVRVPYRIVALQDFLPSGDGEATGGGCVRRNYKAICTYSAECAVGTIIDNAATMIWNAVSGSSCGGGGGGGAGGGFWGGYFGGGGGGTNYSPAPTGRVTVDDQFCPDDCEYCCGSGSGGPGNGNR</sequence>
<evidence type="ECO:0000259" key="3">
    <source>
        <dbReference type="PROSITE" id="PS50853"/>
    </source>
</evidence>
<evidence type="ECO:0000313" key="5">
    <source>
        <dbReference type="Proteomes" id="UP001445268"/>
    </source>
</evidence>
<dbReference type="CDD" id="cd00063">
    <property type="entry name" value="FN3"/>
    <property type="match status" value="2"/>
</dbReference>
<accession>A0ABZ3E0C4</accession>
<evidence type="ECO:0000313" key="4">
    <source>
        <dbReference type="EMBL" id="XAF53109.1"/>
    </source>
</evidence>
<feature type="domain" description="Fibronectin type-III" evidence="3">
    <location>
        <begin position="2733"/>
        <end position="2833"/>
    </location>
</feature>
<dbReference type="InterPro" id="IPR036116">
    <property type="entry name" value="FN3_sf"/>
</dbReference>
<organism evidence="4 5">
    <name type="scientific">Marinobacter alkaliphilus</name>
    <dbReference type="NCBI Taxonomy" id="254719"/>
    <lineage>
        <taxon>Bacteria</taxon>
        <taxon>Pseudomonadati</taxon>
        <taxon>Pseudomonadota</taxon>
        <taxon>Gammaproteobacteria</taxon>
        <taxon>Pseudomonadales</taxon>
        <taxon>Marinobacteraceae</taxon>
        <taxon>Marinobacter</taxon>
    </lineage>
</organism>
<dbReference type="SUPFAM" id="SSF49265">
    <property type="entry name" value="Fibronectin type III"/>
    <property type="match status" value="3"/>
</dbReference>
<dbReference type="Gene3D" id="2.60.40.10">
    <property type="entry name" value="Immunoglobulins"/>
    <property type="match status" value="9"/>
</dbReference>
<dbReference type="RefSeq" id="WP_342631026.1">
    <property type="nucleotide sequence ID" value="NZ_CP152380.1"/>
</dbReference>
<dbReference type="EMBL" id="CP152380">
    <property type="protein sequence ID" value="XAF53109.1"/>
    <property type="molecule type" value="Genomic_DNA"/>
</dbReference>
<dbReference type="PANTHER" id="PTHR31513">
    <property type="entry name" value="EPHRIN TYPE-B RECEPTOR"/>
    <property type="match status" value="1"/>
</dbReference>
<proteinExistence type="predicted"/>
<dbReference type="InterPro" id="IPR013783">
    <property type="entry name" value="Ig-like_fold"/>
</dbReference>
<name>A0ABZ3E0C4_9GAMM</name>
<dbReference type="Proteomes" id="UP001445268">
    <property type="component" value="Chromosome"/>
</dbReference>
<dbReference type="SMART" id="SM00060">
    <property type="entry name" value="FN3"/>
    <property type="match status" value="5"/>
</dbReference>
<dbReference type="InterPro" id="IPR003961">
    <property type="entry name" value="FN3_dom"/>
</dbReference>
<dbReference type="PROSITE" id="PS50853">
    <property type="entry name" value="FN3"/>
    <property type="match status" value="1"/>
</dbReference>
<evidence type="ECO:0000256" key="1">
    <source>
        <dbReference type="ARBA" id="ARBA00022729"/>
    </source>
</evidence>
<protein>
    <submittedName>
        <fullName evidence="4">Fibronectin type III domain-containing protein</fullName>
    </submittedName>
</protein>
<dbReference type="Pfam" id="PF00041">
    <property type="entry name" value="fn3"/>
    <property type="match status" value="1"/>
</dbReference>
<dbReference type="Pfam" id="PF13205">
    <property type="entry name" value="Big_5"/>
    <property type="match status" value="1"/>
</dbReference>